<dbReference type="AlphaFoldDB" id="A0A5S3QKS7"/>
<dbReference type="GO" id="GO:0012505">
    <property type="term" value="C:endomembrane system"/>
    <property type="evidence" value="ECO:0007669"/>
    <property type="project" value="UniProtKB-SubCell"/>
</dbReference>
<dbReference type="Proteomes" id="UP000310314">
    <property type="component" value="Unassembled WGS sequence"/>
</dbReference>
<feature type="domain" description="HTTM-like" evidence="8">
    <location>
        <begin position="9"/>
        <end position="268"/>
    </location>
</feature>
<evidence type="ECO:0000256" key="1">
    <source>
        <dbReference type="ARBA" id="ARBA00004127"/>
    </source>
</evidence>
<dbReference type="InterPro" id="IPR053935">
    <property type="entry name" value="VKGC_lumenal_dom"/>
</dbReference>
<accession>A0A5S3QKS7</accession>
<dbReference type="GO" id="GO:0019842">
    <property type="term" value="F:vitamin binding"/>
    <property type="evidence" value="ECO:0007669"/>
    <property type="project" value="TreeGrafter"/>
</dbReference>
<evidence type="ECO:0000256" key="3">
    <source>
        <dbReference type="ARBA" id="ARBA00022989"/>
    </source>
</evidence>
<keyword evidence="10" id="KW-1185">Reference proteome</keyword>
<feature type="transmembrane region" description="Helical" evidence="7">
    <location>
        <begin position="112"/>
        <end position="131"/>
    </location>
</feature>
<dbReference type="InterPro" id="IPR011020">
    <property type="entry name" value="HTTM-like"/>
</dbReference>
<comment type="caution">
    <text evidence="9">The sequence shown here is derived from an EMBL/GenBank/DDBJ whole genome shotgun (WGS) entry which is preliminary data.</text>
</comment>
<evidence type="ECO:0000256" key="5">
    <source>
        <dbReference type="ARBA" id="ARBA00023157"/>
    </source>
</evidence>
<evidence type="ECO:0000256" key="2">
    <source>
        <dbReference type="ARBA" id="ARBA00022692"/>
    </source>
</evidence>
<protein>
    <submittedName>
        <fullName evidence="9">HTTM domain-containing protein</fullName>
    </submittedName>
</protein>
<feature type="transmembrane region" description="Helical" evidence="7">
    <location>
        <begin position="66"/>
        <end position="85"/>
    </location>
</feature>
<keyword evidence="3 7" id="KW-1133">Transmembrane helix</keyword>
<evidence type="ECO:0000313" key="9">
    <source>
        <dbReference type="EMBL" id="TMM58454.1"/>
    </source>
</evidence>
<keyword evidence="5" id="KW-1015">Disulfide bond</keyword>
<evidence type="ECO:0000259" key="8">
    <source>
        <dbReference type="SMART" id="SM00752"/>
    </source>
</evidence>
<proteinExistence type="predicted"/>
<name>A0A5S3QKS7_9FLAO</name>
<dbReference type="EMBL" id="VATY01000001">
    <property type="protein sequence ID" value="TMM58454.1"/>
    <property type="molecule type" value="Genomic_DNA"/>
</dbReference>
<dbReference type="GO" id="GO:0008488">
    <property type="term" value="F:gamma-glutamyl carboxylase activity"/>
    <property type="evidence" value="ECO:0007669"/>
    <property type="project" value="InterPro"/>
</dbReference>
<evidence type="ECO:0000256" key="4">
    <source>
        <dbReference type="ARBA" id="ARBA00023136"/>
    </source>
</evidence>
<dbReference type="Pfam" id="PF05090">
    <property type="entry name" value="HTTM"/>
    <property type="match status" value="1"/>
</dbReference>
<dbReference type="SMART" id="SM00752">
    <property type="entry name" value="HTTM"/>
    <property type="match status" value="1"/>
</dbReference>
<dbReference type="InterPro" id="IPR053934">
    <property type="entry name" value="HTTM_dom"/>
</dbReference>
<feature type="transmembrane region" description="Helical" evidence="7">
    <location>
        <begin position="203"/>
        <end position="224"/>
    </location>
</feature>
<dbReference type="InterPro" id="IPR007782">
    <property type="entry name" value="VKG_COase"/>
</dbReference>
<keyword evidence="4 7" id="KW-0472">Membrane</keyword>
<gene>
    <name evidence="9" type="ORF">FEE95_03215</name>
</gene>
<keyword evidence="6" id="KW-0456">Lyase</keyword>
<evidence type="ECO:0000256" key="6">
    <source>
        <dbReference type="ARBA" id="ARBA00023239"/>
    </source>
</evidence>
<keyword evidence="2 7" id="KW-0812">Transmembrane</keyword>
<dbReference type="PANTHER" id="PTHR12639:SF7">
    <property type="entry name" value="HTTM DOMAIN-CONTAINING PROTEIN"/>
    <property type="match status" value="1"/>
</dbReference>
<evidence type="ECO:0000313" key="10">
    <source>
        <dbReference type="Proteomes" id="UP000310314"/>
    </source>
</evidence>
<sequence>MNALSQLLFTKIDNSSLLIFRIFFGILVSLECYGAILTGWVRDTLVDPQFTFNFIGFDWLQPLPGYGMYIYFFVMGTLGVCIALGYKYRFSIISFTILWTGVYLMQKSSYNNHYYLLILISGIMCFFRANAGYSLDAKKNPSIRTEHMFGYVKWAIVLQLFIVYTYASVAKLYGDWLDFGIIKILMSNKADYYIIGDLLQQPWIHKIIGVGGILFDLLIVPALLWKPSRKFAFFASIFFHLFNSIVFQIGIFPYLSLAFIVFFFEAKTIRNIFFKKKTLYSGNTIEIPSFKNTALLLGSIYFIIQLVLPIRHYFIKDDVLWTEEGHRMSWRMMLRSRTGTITFNVVNEETKATSFVNLDDYLSKKQKRRIAAYPDFIWQFAQRLKKEYAKKGEVVSVFALNSKVSINGKPYRAFIDPKVDLANESWNHFGHHEWILPSDKISSSK</sequence>
<evidence type="ECO:0000256" key="7">
    <source>
        <dbReference type="SAM" id="Phobius"/>
    </source>
</evidence>
<feature type="transmembrane region" description="Helical" evidence="7">
    <location>
        <begin position="18"/>
        <end position="41"/>
    </location>
</feature>
<feature type="transmembrane region" description="Helical" evidence="7">
    <location>
        <begin position="294"/>
        <end position="314"/>
    </location>
</feature>
<dbReference type="OrthoDB" id="341137at2"/>
<organism evidence="9 10">
    <name type="scientific">Maribacter algarum</name>
    <name type="common">ex Zhang et al. 2020</name>
    <dbReference type="NCBI Taxonomy" id="2578118"/>
    <lineage>
        <taxon>Bacteria</taxon>
        <taxon>Pseudomonadati</taxon>
        <taxon>Bacteroidota</taxon>
        <taxon>Flavobacteriia</taxon>
        <taxon>Flavobacteriales</taxon>
        <taxon>Flavobacteriaceae</taxon>
        <taxon>Maribacter</taxon>
    </lineage>
</organism>
<dbReference type="RefSeq" id="WP_138656386.1">
    <property type="nucleotide sequence ID" value="NZ_VATY01000001.1"/>
</dbReference>
<comment type="subcellular location">
    <subcellularLocation>
        <location evidence="1">Endomembrane system</location>
        <topology evidence="1">Multi-pass membrane protein</topology>
    </subcellularLocation>
</comment>
<dbReference type="Pfam" id="PF22777">
    <property type="entry name" value="VKGC_lumenal_dom"/>
    <property type="match status" value="1"/>
</dbReference>
<reference evidence="9 10" key="1">
    <citation type="submission" date="2019-05" db="EMBL/GenBank/DDBJ databases">
        <authorList>
            <person name="Zhang J.-Y."/>
            <person name="Feg X."/>
            <person name="Du Z.-J."/>
        </authorList>
    </citation>
    <scope>NUCLEOTIDE SEQUENCE [LARGE SCALE GENOMIC DNA]</scope>
    <source>
        <strain evidence="9 10">RZ26</strain>
    </source>
</reference>
<dbReference type="PANTHER" id="PTHR12639">
    <property type="entry name" value="VITAMIN K-DEPENDENT GAMMA-CARBOXYLASE"/>
    <property type="match status" value="1"/>
</dbReference>
<feature type="transmembrane region" description="Helical" evidence="7">
    <location>
        <begin position="151"/>
        <end position="169"/>
    </location>
</feature>